<feature type="region of interest" description="Disordered" evidence="1">
    <location>
        <begin position="1"/>
        <end position="37"/>
    </location>
</feature>
<dbReference type="Gramene" id="ONK57259">
    <property type="protein sequence ID" value="ONK57259"/>
    <property type="gene ID" value="A4U43_C10F18240"/>
</dbReference>
<accession>A0A5P1E465</accession>
<dbReference type="Proteomes" id="UP000243459">
    <property type="component" value="Chromosome 10"/>
</dbReference>
<dbReference type="AlphaFoldDB" id="A0A5P1E465"/>
<evidence type="ECO:0000256" key="1">
    <source>
        <dbReference type="SAM" id="MobiDB-lite"/>
    </source>
</evidence>
<keyword evidence="3" id="KW-1185">Reference proteome</keyword>
<feature type="compositionally biased region" description="Polar residues" evidence="1">
    <location>
        <begin position="27"/>
        <end position="37"/>
    </location>
</feature>
<proteinExistence type="predicted"/>
<protein>
    <submittedName>
        <fullName evidence="2">Uncharacterized protein</fullName>
    </submittedName>
</protein>
<gene>
    <name evidence="2" type="ORF">A4U43_C10F18240</name>
</gene>
<dbReference type="EMBL" id="CM007390">
    <property type="protein sequence ID" value="ONK57259.1"/>
    <property type="molecule type" value="Genomic_DNA"/>
</dbReference>
<name>A0A5P1E465_ASPOF</name>
<evidence type="ECO:0000313" key="3">
    <source>
        <dbReference type="Proteomes" id="UP000243459"/>
    </source>
</evidence>
<organism evidence="2 3">
    <name type="scientific">Asparagus officinalis</name>
    <name type="common">Garden asparagus</name>
    <dbReference type="NCBI Taxonomy" id="4686"/>
    <lineage>
        <taxon>Eukaryota</taxon>
        <taxon>Viridiplantae</taxon>
        <taxon>Streptophyta</taxon>
        <taxon>Embryophyta</taxon>
        <taxon>Tracheophyta</taxon>
        <taxon>Spermatophyta</taxon>
        <taxon>Magnoliopsida</taxon>
        <taxon>Liliopsida</taxon>
        <taxon>Asparagales</taxon>
        <taxon>Asparagaceae</taxon>
        <taxon>Asparagoideae</taxon>
        <taxon>Asparagus</taxon>
    </lineage>
</organism>
<reference evidence="3" key="1">
    <citation type="journal article" date="2017" name="Nat. Commun.">
        <title>The asparagus genome sheds light on the origin and evolution of a young Y chromosome.</title>
        <authorList>
            <person name="Harkess A."/>
            <person name="Zhou J."/>
            <person name="Xu C."/>
            <person name="Bowers J.E."/>
            <person name="Van der Hulst R."/>
            <person name="Ayyampalayam S."/>
            <person name="Mercati F."/>
            <person name="Riccardi P."/>
            <person name="McKain M.R."/>
            <person name="Kakrana A."/>
            <person name="Tang H."/>
            <person name="Ray J."/>
            <person name="Groenendijk J."/>
            <person name="Arikit S."/>
            <person name="Mathioni S.M."/>
            <person name="Nakano M."/>
            <person name="Shan H."/>
            <person name="Telgmann-Rauber A."/>
            <person name="Kanno A."/>
            <person name="Yue Z."/>
            <person name="Chen H."/>
            <person name="Li W."/>
            <person name="Chen Y."/>
            <person name="Xu X."/>
            <person name="Zhang Y."/>
            <person name="Luo S."/>
            <person name="Chen H."/>
            <person name="Gao J."/>
            <person name="Mao Z."/>
            <person name="Pires J.C."/>
            <person name="Luo M."/>
            <person name="Kudrna D."/>
            <person name="Wing R.A."/>
            <person name="Meyers B.C."/>
            <person name="Yi K."/>
            <person name="Kong H."/>
            <person name="Lavrijsen P."/>
            <person name="Sunseri F."/>
            <person name="Falavigna A."/>
            <person name="Ye Y."/>
            <person name="Leebens-Mack J.H."/>
            <person name="Chen G."/>
        </authorList>
    </citation>
    <scope>NUCLEOTIDE SEQUENCE [LARGE SCALE GENOMIC DNA]</scope>
    <source>
        <strain evidence="3">cv. DH0086</strain>
    </source>
</reference>
<sequence length="116" mass="12448">MEETKETKESMSGPSLVSDHEEDDKFSQTTVGLNGSGFSVGDVPEIENVENLLAISARMEQDALNNVIGLNGKFYGITLRENLVLIHTAPCPETSFVEAARPELLPGICASVDSHG</sequence>
<evidence type="ECO:0000313" key="2">
    <source>
        <dbReference type="EMBL" id="ONK57259.1"/>
    </source>
</evidence>